<dbReference type="GO" id="GO:0004497">
    <property type="term" value="F:monooxygenase activity"/>
    <property type="evidence" value="ECO:0007669"/>
    <property type="project" value="InterPro"/>
</dbReference>
<evidence type="ECO:0000313" key="3">
    <source>
        <dbReference type="Proteomes" id="UP000799764"/>
    </source>
</evidence>
<evidence type="ECO:0000313" key="2">
    <source>
        <dbReference type="EMBL" id="KAF2450629.1"/>
    </source>
</evidence>
<accession>A0A9P4PXD0</accession>
<dbReference type="GO" id="GO:0005506">
    <property type="term" value="F:iron ion binding"/>
    <property type="evidence" value="ECO:0007669"/>
    <property type="project" value="InterPro"/>
</dbReference>
<dbReference type="EMBL" id="MU001493">
    <property type="protein sequence ID" value="KAF2450629.1"/>
    <property type="molecule type" value="Genomic_DNA"/>
</dbReference>
<dbReference type="InterPro" id="IPR036396">
    <property type="entry name" value="Cyt_P450_sf"/>
</dbReference>
<name>A0A9P4PXD0_9PLEO</name>
<sequence>MEVINLPQSAGAAALLGVLFHFVVCQIEFELVMFHFMVAFVLGALGLVYAVGFLGAAVIVTSFNTALLGSIGIYRLLFHRLRKFPGPVGAKITKFHATRLAAKDVQYYKELAKMHEKYGDIVRTGPRELSVLRPTAVSVLYGPNSETRKSTWYGQTGNDPKKCSIHMTRNFEQHRARRRAWDRGFSIKALGTYEPRIKAKADLFMKQIAKSTAEPMDILIRRVQLPWEESCAGELAIAQNLDVAFAPGETGEAFEKEFLDTFTVTLPPLQLVFTPRNVS</sequence>
<dbReference type="Gene3D" id="1.10.630.10">
    <property type="entry name" value="Cytochrome P450"/>
    <property type="match status" value="1"/>
</dbReference>
<dbReference type="GO" id="GO:0016705">
    <property type="term" value="F:oxidoreductase activity, acting on paired donors, with incorporation or reduction of molecular oxygen"/>
    <property type="evidence" value="ECO:0007669"/>
    <property type="project" value="InterPro"/>
</dbReference>
<keyword evidence="3" id="KW-1185">Reference proteome</keyword>
<comment type="caution">
    <text evidence="2">The sequence shown here is derived from an EMBL/GenBank/DDBJ whole genome shotgun (WGS) entry which is preliminary data.</text>
</comment>
<keyword evidence="1" id="KW-0472">Membrane</keyword>
<organism evidence="2 3">
    <name type="scientific">Karstenula rhodostoma CBS 690.94</name>
    <dbReference type="NCBI Taxonomy" id="1392251"/>
    <lineage>
        <taxon>Eukaryota</taxon>
        <taxon>Fungi</taxon>
        <taxon>Dikarya</taxon>
        <taxon>Ascomycota</taxon>
        <taxon>Pezizomycotina</taxon>
        <taxon>Dothideomycetes</taxon>
        <taxon>Pleosporomycetidae</taxon>
        <taxon>Pleosporales</taxon>
        <taxon>Massarineae</taxon>
        <taxon>Didymosphaeriaceae</taxon>
        <taxon>Karstenula</taxon>
    </lineage>
</organism>
<dbReference type="SUPFAM" id="SSF48264">
    <property type="entry name" value="Cytochrome P450"/>
    <property type="match status" value="1"/>
</dbReference>
<dbReference type="InterPro" id="IPR050121">
    <property type="entry name" value="Cytochrome_P450_monoxygenase"/>
</dbReference>
<dbReference type="OrthoDB" id="6692864at2759"/>
<feature type="transmembrane region" description="Helical" evidence="1">
    <location>
        <begin position="31"/>
        <end position="51"/>
    </location>
</feature>
<dbReference type="GO" id="GO:0020037">
    <property type="term" value="F:heme binding"/>
    <property type="evidence" value="ECO:0007669"/>
    <property type="project" value="InterPro"/>
</dbReference>
<evidence type="ECO:0000256" key="1">
    <source>
        <dbReference type="SAM" id="Phobius"/>
    </source>
</evidence>
<feature type="transmembrane region" description="Helical" evidence="1">
    <location>
        <begin position="6"/>
        <end position="24"/>
    </location>
</feature>
<dbReference type="PANTHER" id="PTHR24305">
    <property type="entry name" value="CYTOCHROME P450"/>
    <property type="match status" value="1"/>
</dbReference>
<proteinExistence type="predicted"/>
<evidence type="ECO:0008006" key="4">
    <source>
        <dbReference type="Google" id="ProtNLM"/>
    </source>
</evidence>
<reference evidence="2" key="1">
    <citation type="journal article" date="2020" name="Stud. Mycol.">
        <title>101 Dothideomycetes genomes: a test case for predicting lifestyles and emergence of pathogens.</title>
        <authorList>
            <person name="Haridas S."/>
            <person name="Albert R."/>
            <person name="Binder M."/>
            <person name="Bloem J."/>
            <person name="Labutti K."/>
            <person name="Salamov A."/>
            <person name="Andreopoulos B."/>
            <person name="Baker S."/>
            <person name="Barry K."/>
            <person name="Bills G."/>
            <person name="Bluhm B."/>
            <person name="Cannon C."/>
            <person name="Castanera R."/>
            <person name="Culley D."/>
            <person name="Daum C."/>
            <person name="Ezra D."/>
            <person name="Gonzalez J."/>
            <person name="Henrissat B."/>
            <person name="Kuo A."/>
            <person name="Liang C."/>
            <person name="Lipzen A."/>
            <person name="Lutzoni F."/>
            <person name="Magnuson J."/>
            <person name="Mondo S."/>
            <person name="Nolan M."/>
            <person name="Ohm R."/>
            <person name="Pangilinan J."/>
            <person name="Park H.-J."/>
            <person name="Ramirez L."/>
            <person name="Alfaro M."/>
            <person name="Sun H."/>
            <person name="Tritt A."/>
            <person name="Yoshinaga Y."/>
            <person name="Zwiers L.-H."/>
            <person name="Turgeon B."/>
            <person name="Goodwin S."/>
            <person name="Spatafora J."/>
            <person name="Crous P."/>
            <person name="Grigoriev I."/>
        </authorList>
    </citation>
    <scope>NUCLEOTIDE SEQUENCE</scope>
    <source>
        <strain evidence="2">CBS 690.94</strain>
    </source>
</reference>
<dbReference type="PANTHER" id="PTHR24305:SF78">
    <property type="entry name" value="P450, PUTATIVE (EUROFUNG)-RELATED"/>
    <property type="match status" value="1"/>
</dbReference>
<protein>
    <recommendedName>
        <fullName evidence="4">Cytochrome P450</fullName>
    </recommendedName>
</protein>
<keyword evidence="1" id="KW-0812">Transmembrane</keyword>
<gene>
    <name evidence="2" type="ORF">P171DRAFT_426956</name>
</gene>
<keyword evidence="1" id="KW-1133">Transmembrane helix</keyword>
<dbReference type="AlphaFoldDB" id="A0A9P4PXD0"/>
<dbReference type="Proteomes" id="UP000799764">
    <property type="component" value="Unassembled WGS sequence"/>
</dbReference>